<dbReference type="GO" id="GO:0005634">
    <property type="term" value="C:nucleus"/>
    <property type="evidence" value="ECO:0007669"/>
    <property type="project" value="UniProtKB-SubCell"/>
</dbReference>
<dbReference type="InterPro" id="IPR009057">
    <property type="entry name" value="Homeodomain-like_sf"/>
</dbReference>
<gene>
    <name evidence="4" type="ORF">WH47_01787</name>
</gene>
<accession>A0A0L7RJY6</accession>
<sequence>MLHDIDSLMDFEESKTFPNFFCSTANDSIEIDNNIEISQLLEVDPLAITDCDEDNTIVEDQINENKRTKRVKVVSKPKKLSGNIKNKTKGTKITIEKTADVDYDHIKEILGTLDIDLDIKKEEEVRKEVIEEEERKEKLYSLKVNIIHKVPPQHDIEGVLGTKPLTKTQRKLFLNYGPLKDGVFTPNEDKIIKENWKTFCEVHDWNPKYVQPFLCMTINGQFYIKSLEQRKKFAQFLANGIPWRSLYSVYHRFKNLHRKYEKSFHRYTPAEDQTILSYMKKGRKKKKHTKYADLSKILGRTSHSIWMRYQLLQKMQKDGKKESMYDVTWTLSLIGTFIKNLMNITLCNNVKDLKDAIIPKPVWLKLEEKLGIGYNLLKLFWWNQLHAQLFSTEPIYLNDIKIKLIEYVYGKGISNTREIVWQDVAKYFDGITSIFLCKVFYYLVHKAAVKISTTDFPAIVEYLYNREIRYIKNEVIDRFLPRLSYDNEKVDFVDEGNEIQ</sequence>
<evidence type="ECO:0000313" key="4">
    <source>
        <dbReference type="EMBL" id="KOC71144.1"/>
    </source>
</evidence>
<protein>
    <submittedName>
        <fullName evidence="4">Uncharacterized protein</fullName>
    </submittedName>
</protein>
<dbReference type="EMBL" id="KQ414579">
    <property type="protein sequence ID" value="KOC71144.1"/>
    <property type="molecule type" value="Genomic_DNA"/>
</dbReference>
<evidence type="ECO:0000256" key="1">
    <source>
        <dbReference type="ARBA" id="ARBA00004123"/>
    </source>
</evidence>
<dbReference type="OrthoDB" id="5812619at2759"/>
<dbReference type="InterPro" id="IPR051651">
    <property type="entry name" value="DMTF1_DNA-bind_reg"/>
</dbReference>
<dbReference type="Gene3D" id="1.10.10.60">
    <property type="entry name" value="Homeodomain-like"/>
    <property type="match status" value="1"/>
</dbReference>
<keyword evidence="5" id="KW-1185">Reference proteome</keyword>
<keyword evidence="2" id="KW-0238">DNA-binding</keyword>
<evidence type="ECO:0000256" key="3">
    <source>
        <dbReference type="ARBA" id="ARBA00023242"/>
    </source>
</evidence>
<reference evidence="4 5" key="1">
    <citation type="submission" date="2015-07" db="EMBL/GenBank/DDBJ databases">
        <title>The genome of Habropoda laboriosa.</title>
        <authorList>
            <person name="Pan H."/>
            <person name="Kapheim K."/>
        </authorList>
    </citation>
    <scope>NUCLEOTIDE SEQUENCE [LARGE SCALE GENOMIC DNA]</scope>
    <source>
        <strain evidence="4">0110345459</strain>
    </source>
</reference>
<dbReference type="AlphaFoldDB" id="A0A0L7RJY6"/>
<dbReference type="GO" id="GO:0000981">
    <property type="term" value="F:DNA-binding transcription factor activity, RNA polymerase II-specific"/>
    <property type="evidence" value="ECO:0007669"/>
    <property type="project" value="TreeGrafter"/>
</dbReference>
<dbReference type="Proteomes" id="UP000053825">
    <property type="component" value="Unassembled WGS sequence"/>
</dbReference>
<dbReference type="SUPFAM" id="SSF46689">
    <property type="entry name" value="Homeodomain-like"/>
    <property type="match status" value="1"/>
</dbReference>
<keyword evidence="3" id="KW-0539">Nucleus</keyword>
<dbReference type="PANTHER" id="PTHR46380">
    <property type="entry name" value="CYCLIN-D-BINDING MYB-LIKE TRANSCRIPTION FACTOR 1"/>
    <property type="match status" value="1"/>
</dbReference>
<evidence type="ECO:0000256" key="2">
    <source>
        <dbReference type="ARBA" id="ARBA00023125"/>
    </source>
</evidence>
<comment type="subcellular location">
    <subcellularLocation>
        <location evidence="1">Nucleus</location>
    </subcellularLocation>
</comment>
<dbReference type="STRING" id="597456.A0A0L7RJY6"/>
<organism evidence="4 5">
    <name type="scientific">Habropoda laboriosa</name>
    <dbReference type="NCBI Taxonomy" id="597456"/>
    <lineage>
        <taxon>Eukaryota</taxon>
        <taxon>Metazoa</taxon>
        <taxon>Ecdysozoa</taxon>
        <taxon>Arthropoda</taxon>
        <taxon>Hexapoda</taxon>
        <taxon>Insecta</taxon>
        <taxon>Pterygota</taxon>
        <taxon>Neoptera</taxon>
        <taxon>Endopterygota</taxon>
        <taxon>Hymenoptera</taxon>
        <taxon>Apocrita</taxon>
        <taxon>Aculeata</taxon>
        <taxon>Apoidea</taxon>
        <taxon>Anthophila</taxon>
        <taxon>Apidae</taxon>
        <taxon>Habropoda</taxon>
    </lineage>
</organism>
<dbReference type="GO" id="GO:0000978">
    <property type="term" value="F:RNA polymerase II cis-regulatory region sequence-specific DNA binding"/>
    <property type="evidence" value="ECO:0007669"/>
    <property type="project" value="TreeGrafter"/>
</dbReference>
<proteinExistence type="predicted"/>
<name>A0A0L7RJY6_9HYME</name>
<evidence type="ECO:0000313" key="5">
    <source>
        <dbReference type="Proteomes" id="UP000053825"/>
    </source>
</evidence>
<dbReference type="PANTHER" id="PTHR46380:SF2">
    <property type="entry name" value="CYCLIN-D-BINDING MYB-LIKE TRANSCRIPTION FACTOR 1"/>
    <property type="match status" value="1"/>
</dbReference>